<dbReference type="InterPro" id="IPR009022">
    <property type="entry name" value="EFG_III"/>
</dbReference>
<evidence type="ECO:0000313" key="10">
    <source>
        <dbReference type="EMBL" id="PQV62396.1"/>
    </source>
</evidence>
<dbReference type="FunCoup" id="A0A2S8SNN4">
    <property type="interactions" value="481"/>
</dbReference>
<dbReference type="InterPro" id="IPR027417">
    <property type="entry name" value="P-loop_NTPase"/>
</dbReference>
<dbReference type="CDD" id="cd03713">
    <property type="entry name" value="EFG_mtEFG_C"/>
    <property type="match status" value="1"/>
</dbReference>
<dbReference type="GO" id="GO:0005525">
    <property type="term" value="F:GTP binding"/>
    <property type="evidence" value="ECO:0007669"/>
    <property type="project" value="UniProtKB-UniRule"/>
</dbReference>
<dbReference type="SUPFAM" id="SSF52540">
    <property type="entry name" value="P-loop containing nucleoside triphosphate hydrolases"/>
    <property type="match status" value="1"/>
</dbReference>
<dbReference type="CDD" id="cd04088">
    <property type="entry name" value="EFG_mtEFG_II"/>
    <property type="match status" value="1"/>
</dbReference>
<dbReference type="RefSeq" id="WP_106381435.1">
    <property type="nucleotide sequence ID" value="NZ_NIGF01000041.1"/>
</dbReference>
<dbReference type="PRINTS" id="PR00315">
    <property type="entry name" value="ELONGATNFCT"/>
</dbReference>
<dbReference type="FunFam" id="3.30.70.870:FF:000001">
    <property type="entry name" value="Elongation factor G"/>
    <property type="match status" value="1"/>
</dbReference>
<evidence type="ECO:0000256" key="1">
    <source>
        <dbReference type="ARBA" id="ARBA00005870"/>
    </source>
</evidence>
<dbReference type="PROSITE" id="PS00301">
    <property type="entry name" value="G_TR_1"/>
    <property type="match status" value="1"/>
</dbReference>
<comment type="function">
    <text evidence="7 8">Catalyzes the GTP-dependent ribosomal translocation step during translation elongation. During this step, the ribosome changes from the pre-translocational (PRE) to the post-translocational (POST) state as the newly formed A-site-bound peptidyl-tRNA and P-site-bound deacylated tRNA move to the P and E sites, respectively. Catalyzes the coordinated movement of the two tRNA molecules, the mRNA and conformational changes in the ribosome.</text>
</comment>
<dbReference type="CDD" id="cd01886">
    <property type="entry name" value="EF-G"/>
    <property type="match status" value="1"/>
</dbReference>
<organism evidence="10 11">
    <name type="scientific">Abditibacterium utsteinense</name>
    <dbReference type="NCBI Taxonomy" id="1960156"/>
    <lineage>
        <taxon>Bacteria</taxon>
        <taxon>Pseudomonadati</taxon>
        <taxon>Abditibacteriota</taxon>
        <taxon>Abditibacteriia</taxon>
        <taxon>Abditibacteriales</taxon>
        <taxon>Abditibacteriaceae</taxon>
        <taxon>Abditibacterium</taxon>
    </lineage>
</organism>
<keyword evidence="5 8" id="KW-0648">Protein biosynthesis</keyword>
<dbReference type="InterPro" id="IPR005517">
    <property type="entry name" value="Transl_elong_EFG/EF2_IV"/>
</dbReference>
<dbReference type="InterPro" id="IPR000640">
    <property type="entry name" value="EFG_V-like"/>
</dbReference>
<dbReference type="NCBIfam" id="TIGR00231">
    <property type="entry name" value="small_GTP"/>
    <property type="match status" value="1"/>
</dbReference>
<dbReference type="GO" id="GO:0032790">
    <property type="term" value="P:ribosome disassembly"/>
    <property type="evidence" value="ECO:0007669"/>
    <property type="project" value="TreeGrafter"/>
</dbReference>
<feature type="binding site" evidence="8">
    <location>
        <begin position="140"/>
        <end position="143"/>
    </location>
    <ligand>
        <name>GTP</name>
        <dbReference type="ChEBI" id="CHEBI:37565"/>
    </ligand>
</feature>
<proteinExistence type="inferred from homology"/>
<evidence type="ECO:0000256" key="8">
    <source>
        <dbReference type="HAMAP-Rule" id="MF_00054"/>
    </source>
</evidence>
<dbReference type="InterPro" id="IPR035649">
    <property type="entry name" value="EFG_V"/>
</dbReference>
<protein>
    <recommendedName>
        <fullName evidence="2 8">Elongation factor G</fullName>
        <shortName evidence="8">EF-G</shortName>
    </recommendedName>
</protein>
<evidence type="ECO:0000256" key="3">
    <source>
        <dbReference type="ARBA" id="ARBA00022741"/>
    </source>
</evidence>
<dbReference type="SUPFAM" id="SSF54211">
    <property type="entry name" value="Ribosomal protein S5 domain 2-like"/>
    <property type="match status" value="1"/>
</dbReference>
<dbReference type="FunFam" id="3.30.70.240:FF:000001">
    <property type="entry name" value="Elongation factor G"/>
    <property type="match status" value="1"/>
</dbReference>
<dbReference type="HAMAP" id="MF_00054_B">
    <property type="entry name" value="EF_G_EF_2_B"/>
    <property type="match status" value="1"/>
</dbReference>
<dbReference type="Gene3D" id="3.30.70.870">
    <property type="entry name" value="Elongation Factor G (Translational Gtpase), domain 3"/>
    <property type="match status" value="1"/>
</dbReference>
<dbReference type="Gene3D" id="3.30.70.240">
    <property type="match status" value="1"/>
</dbReference>
<dbReference type="Pfam" id="PF14492">
    <property type="entry name" value="EFG_III"/>
    <property type="match status" value="1"/>
</dbReference>
<evidence type="ECO:0000259" key="9">
    <source>
        <dbReference type="PROSITE" id="PS51722"/>
    </source>
</evidence>
<dbReference type="InterPro" id="IPR031157">
    <property type="entry name" value="G_TR_CS"/>
</dbReference>
<dbReference type="NCBIfam" id="NF009381">
    <property type="entry name" value="PRK12740.1-5"/>
    <property type="match status" value="1"/>
</dbReference>
<dbReference type="SMART" id="SM00889">
    <property type="entry name" value="EFG_IV"/>
    <property type="match status" value="1"/>
</dbReference>
<gene>
    <name evidence="8" type="primary">fusA</name>
    <name evidence="10" type="ORF">B1R32_1416</name>
</gene>
<dbReference type="Pfam" id="PF03144">
    <property type="entry name" value="GTP_EFTU_D2"/>
    <property type="match status" value="1"/>
</dbReference>
<dbReference type="PANTHER" id="PTHR43261:SF1">
    <property type="entry name" value="RIBOSOME-RELEASING FACTOR 2, MITOCHONDRIAL"/>
    <property type="match status" value="1"/>
</dbReference>
<evidence type="ECO:0000256" key="5">
    <source>
        <dbReference type="ARBA" id="ARBA00022917"/>
    </source>
</evidence>
<comment type="subcellular location">
    <subcellularLocation>
        <location evidence="8">Cytoplasm</location>
    </subcellularLocation>
</comment>
<feature type="domain" description="Tr-type G" evidence="9">
    <location>
        <begin position="6"/>
        <end position="289"/>
    </location>
</feature>
<keyword evidence="4 8" id="KW-0251">Elongation factor</keyword>
<feature type="binding site" evidence="8">
    <location>
        <begin position="86"/>
        <end position="90"/>
    </location>
    <ligand>
        <name>GTP</name>
        <dbReference type="ChEBI" id="CHEBI:37565"/>
    </ligand>
</feature>
<dbReference type="Gene3D" id="3.40.50.300">
    <property type="entry name" value="P-loop containing nucleotide triphosphate hydrolases"/>
    <property type="match status" value="1"/>
</dbReference>
<evidence type="ECO:0000313" key="11">
    <source>
        <dbReference type="Proteomes" id="UP000237684"/>
    </source>
</evidence>
<dbReference type="SMART" id="SM00838">
    <property type="entry name" value="EFG_C"/>
    <property type="match status" value="1"/>
</dbReference>
<dbReference type="FunFam" id="2.40.30.10:FF:000006">
    <property type="entry name" value="Elongation factor G"/>
    <property type="match status" value="1"/>
</dbReference>
<comment type="similarity">
    <text evidence="1 8">Belongs to the TRAFAC class translation factor GTPase superfamily. Classic translation factor GTPase family. EF-G/EF-2 subfamily.</text>
</comment>
<feature type="binding site" evidence="8">
    <location>
        <begin position="15"/>
        <end position="22"/>
    </location>
    <ligand>
        <name>GTP</name>
        <dbReference type="ChEBI" id="CHEBI:37565"/>
    </ligand>
</feature>
<dbReference type="GO" id="GO:0005737">
    <property type="term" value="C:cytoplasm"/>
    <property type="evidence" value="ECO:0007669"/>
    <property type="project" value="UniProtKB-SubCell"/>
</dbReference>
<dbReference type="CDD" id="cd16262">
    <property type="entry name" value="EFG_III"/>
    <property type="match status" value="1"/>
</dbReference>
<dbReference type="InterPro" id="IPR004161">
    <property type="entry name" value="EFTu-like_2"/>
</dbReference>
<accession>A0A2S8SNN4</accession>
<dbReference type="SUPFAM" id="SSF50447">
    <property type="entry name" value="Translation proteins"/>
    <property type="match status" value="1"/>
</dbReference>
<dbReference type="AlphaFoldDB" id="A0A2S8SNN4"/>
<name>A0A2S8SNN4_9BACT</name>
<evidence type="ECO:0000256" key="4">
    <source>
        <dbReference type="ARBA" id="ARBA00022768"/>
    </source>
</evidence>
<dbReference type="GO" id="GO:0003924">
    <property type="term" value="F:GTPase activity"/>
    <property type="evidence" value="ECO:0007669"/>
    <property type="project" value="InterPro"/>
</dbReference>
<dbReference type="SUPFAM" id="SSF54980">
    <property type="entry name" value="EF-G C-terminal domain-like"/>
    <property type="match status" value="2"/>
</dbReference>
<dbReference type="InterPro" id="IPR047872">
    <property type="entry name" value="EFG_IV"/>
</dbReference>
<dbReference type="InterPro" id="IPR035647">
    <property type="entry name" value="EFG_III/V"/>
</dbReference>
<dbReference type="GO" id="GO:0003746">
    <property type="term" value="F:translation elongation factor activity"/>
    <property type="evidence" value="ECO:0007669"/>
    <property type="project" value="UniProtKB-UniRule"/>
</dbReference>
<dbReference type="Pfam" id="PF03764">
    <property type="entry name" value="EFG_IV"/>
    <property type="match status" value="1"/>
</dbReference>
<dbReference type="CDD" id="cd01434">
    <property type="entry name" value="EFG_mtEFG1_IV"/>
    <property type="match status" value="1"/>
</dbReference>
<dbReference type="PANTHER" id="PTHR43261">
    <property type="entry name" value="TRANSLATION ELONGATION FACTOR G-RELATED"/>
    <property type="match status" value="1"/>
</dbReference>
<dbReference type="InterPro" id="IPR014721">
    <property type="entry name" value="Ribsml_uS5_D2-typ_fold_subgr"/>
</dbReference>
<dbReference type="PROSITE" id="PS51722">
    <property type="entry name" value="G_TR_2"/>
    <property type="match status" value="1"/>
</dbReference>
<sequence>MATDLSLTRNIGIAAHIDAGKTTTTERILFYTGVNHRIGEVHTGSATMDWMAQEQERGITITSAATTCFWEGGKHQYPKHRINIIDTPGHVDFTVEVERSLRVLDGLVAVFCAVGGVQPQSETVWRQANRYGVPRIAYINKMDRDGANFYEVFGQLKDRLGARPVALQIPIGAETEFAGIVDLITMKAVTYEESKDFGSTFVEGEIPENLKETAAKYRAELLEFAAETDDALMEKFFGGEELSIEEVRGAIRKATLNNDIIAVLCGSSYKNKGVQPMLDAVVEFLPSPLDTPAIVGTDPDTGAEIKRAPNVNEPFSALAFKIVSDKFGRLTYFRVYSGRLQKGSYVLNPSKGKKERVSRILQMHANKREDVDYAEVGDICCAVGLSDTVTGDTLCDEANPILLENINFAEPVIFQAVEAKTKADEQKMTDALVKLGAEDPTFRVRNDAETGQTIIGGMGELHLEIMVDRMKREYAVEANIGAPMVAYRETITQPVKEFTYKHVKQSGGSGQFAHIVINVLPAEPDENGVKKNFEFESKVVGGVVPREFWASVEKGAKNAMERGVLAGYPLVNVRVELVHGSYHEVDSNAMTFEIAGNDGLREAAKKAKPVILEPIMGMEVVMPENKLGDIIGDLSGRRGQILDQYPDKGGTYIVKAAVPLSELFGYATTMRSLTQGRATYTMEPSHYAPVPSNIQEEILTSNGRGR</sequence>
<keyword evidence="6 8" id="KW-0342">GTP-binding</keyword>
<evidence type="ECO:0000256" key="2">
    <source>
        <dbReference type="ARBA" id="ARBA00017872"/>
    </source>
</evidence>
<dbReference type="InterPro" id="IPR000795">
    <property type="entry name" value="T_Tr_GTP-bd_dom"/>
</dbReference>
<evidence type="ECO:0000256" key="6">
    <source>
        <dbReference type="ARBA" id="ARBA00023134"/>
    </source>
</evidence>
<reference evidence="10 11" key="1">
    <citation type="journal article" date="2018" name="Syst. Appl. Microbiol.">
        <title>Abditibacterium utsteinense sp. nov., the first cultivated member of candidate phylum FBP, isolated from ice-free Antarctic soil samples.</title>
        <authorList>
            <person name="Tahon G."/>
            <person name="Tytgat B."/>
            <person name="Lebbe L."/>
            <person name="Carlier A."/>
            <person name="Willems A."/>
        </authorList>
    </citation>
    <scope>NUCLEOTIDE SEQUENCE [LARGE SCALE GENOMIC DNA]</scope>
    <source>
        <strain evidence="10 11">LMG 29911</strain>
    </source>
</reference>
<dbReference type="FunFam" id="3.30.230.10:FF:000003">
    <property type="entry name" value="Elongation factor G"/>
    <property type="match status" value="1"/>
</dbReference>
<dbReference type="Gene3D" id="3.30.230.10">
    <property type="match status" value="1"/>
</dbReference>
<dbReference type="FunFam" id="3.40.50.300:FF:000029">
    <property type="entry name" value="Elongation factor G"/>
    <property type="match status" value="1"/>
</dbReference>
<dbReference type="InterPro" id="IPR004540">
    <property type="entry name" value="Transl_elong_EFG/EF2"/>
</dbReference>
<keyword evidence="3 8" id="KW-0547">Nucleotide-binding</keyword>
<comment type="caution">
    <text evidence="10">The sequence shown here is derived from an EMBL/GenBank/DDBJ whole genome shotgun (WGS) entry which is preliminary data.</text>
</comment>
<dbReference type="InParanoid" id="A0A2S8SNN4"/>
<dbReference type="InterPro" id="IPR020568">
    <property type="entry name" value="Ribosomal_Su5_D2-typ_SF"/>
</dbReference>
<dbReference type="Pfam" id="PF00679">
    <property type="entry name" value="EFG_C"/>
    <property type="match status" value="1"/>
</dbReference>
<dbReference type="InterPro" id="IPR009000">
    <property type="entry name" value="Transl_B-barrel_sf"/>
</dbReference>
<dbReference type="OrthoDB" id="9801472at2"/>
<dbReference type="Proteomes" id="UP000237684">
    <property type="component" value="Unassembled WGS sequence"/>
</dbReference>
<dbReference type="Pfam" id="PF00009">
    <property type="entry name" value="GTP_EFTU"/>
    <property type="match status" value="1"/>
</dbReference>
<keyword evidence="11" id="KW-1185">Reference proteome</keyword>
<keyword evidence="8" id="KW-0963">Cytoplasm</keyword>
<dbReference type="Gene3D" id="2.40.30.10">
    <property type="entry name" value="Translation factors"/>
    <property type="match status" value="1"/>
</dbReference>
<dbReference type="NCBIfam" id="TIGR00484">
    <property type="entry name" value="EF-G"/>
    <property type="match status" value="1"/>
</dbReference>
<dbReference type="EMBL" id="NIGF01000041">
    <property type="protein sequence ID" value="PQV62396.1"/>
    <property type="molecule type" value="Genomic_DNA"/>
</dbReference>
<dbReference type="InterPro" id="IPR005225">
    <property type="entry name" value="Small_GTP-bd"/>
</dbReference>
<dbReference type="InterPro" id="IPR041095">
    <property type="entry name" value="EFG_II"/>
</dbReference>
<evidence type="ECO:0000256" key="7">
    <source>
        <dbReference type="ARBA" id="ARBA00024731"/>
    </source>
</evidence>